<feature type="compositionally biased region" description="Polar residues" evidence="10">
    <location>
        <begin position="1384"/>
        <end position="1394"/>
    </location>
</feature>
<keyword evidence="4 9" id="KW-0175">Coiled coil</keyword>
<comment type="subcellular location">
    <subcellularLocation>
        <location evidence="1">Cytoplasm</location>
    </subcellularLocation>
</comment>
<feature type="region of interest" description="Disordered" evidence="10">
    <location>
        <begin position="512"/>
        <end position="539"/>
    </location>
</feature>
<keyword evidence="3" id="KW-0963">Cytoplasm</keyword>
<feature type="region of interest" description="Disordered" evidence="10">
    <location>
        <begin position="982"/>
        <end position="1022"/>
    </location>
</feature>
<feature type="compositionally biased region" description="Basic and acidic residues" evidence="10">
    <location>
        <begin position="667"/>
        <end position="677"/>
    </location>
</feature>
<feature type="region of interest" description="Disordered" evidence="10">
    <location>
        <begin position="622"/>
        <end position="722"/>
    </location>
</feature>
<dbReference type="OMA" id="MEYIERT"/>
<gene>
    <name evidence="13" type="ORF">TCAL_13038</name>
</gene>
<dbReference type="Gene3D" id="1.20.5.1000">
    <property type="entry name" value="arf6 gtpase in complex with a specific effector, jip4"/>
    <property type="match status" value="1"/>
</dbReference>
<dbReference type="EMBL" id="VCGU01000007">
    <property type="protein sequence ID" value="TRY73155.1"/>
    <property type="molecule type" value="Genomic_DNA"/>
</dbReference>
<evidence type="ECO:0000256" key="1">
    <source>
        <dbReference type="ARBA" id="ARBA00004496"/>
    </source>
</evidence>
<dbReference type="PANTHER" id="PTHR13886">
    <property type="entry name" value="JNK/SAPK-ASSOCIATED PROTEIN"/>
    <property type="match status" value="1"/>
</dbReference>
<feature type="compositionally biased region" description="Polar residues" evidence="10">
    <location>
        <begin position="387"/>
        <end position="402"/>
    </location>
</feature>
<evidence type="ECO:0000256" key="6">
    <source>
        <dbReference type="ARBA" id="ARBA00064055"/>
    </source>
</evidence>
<feature type="compositionally biased region" description="Basic and acidic residues" evidence="10">
    <location>
        <begin position="876"/>
        <end position="885"/>
    </location>
</feature>
<dbReference type="Gene3D" id="2.130.10.10">
    <property type="entry name" value="YVTN repeat-like/Quinoprotein amine dehydrogenase"/>
    <property type="match status" value="1"/>
</dbReference>
<feature type="domain" description="RH2" evidence="12">
    <location>
        <begin position="543"/>
        <end position="614"/>
    </location>
</feature>
<dbReference type="InterPro" id="IPR034744">
    <property type="entry name" value="RH2"/>
</dbReference>
<proteinExistence type="inferred from homology"/>
<comment type="similarity">
    <text evidence="2">Belongs to the JIP scaffold family.</text>
</comment>
<dbReference type="GO" id="GO:0016192">
    <property type="term" value="P:vesicle-mediated transport"/>
    <property type="evidence" value="ECO:0007669"/>
    <property type="project" value="TreeGrafter"/>
</dbReference>
<dbReference type="InterPro" id="IPR034743">
    <property type="entry name" value="RH1"/>
</dbReference>
<evidence type="ECO:0000256" key="7">
    <source>
        <dbReference type="ARBA" id="ARBA00069747"/>
    </source>
</evidence>
<feature type="coiled-coil region" evidence="9">
    <location>
        <begin position="67"/>
        <end position="168"/>
    </location>
</feature>
<dbReference type="InterPro" id="IPR036322">
    <property type="entry name" value="WD40_repeat_dom_sf"/>
</dbReference>
<feature type="domain" description="RH1" evidence="11">
    <location>
        <begin position="13"/>
        <end position="101"/>
    </location>
</feature>
<accession>A0A553P639</accession>
<feature type="coiled-coil region" evidence="9">
    <location>
        <begin position="782"/>
        <end position="809"/>
    </location>
</feature>
<dbReference type="GO" id="GO:0005737">
    <property type="term" value="C:cytoplasm"/>
    <property type="evidence" value="ECO:0007669"/>
    <property type="project" value="UniProtKB-SubCell"/>
</dbReference>
<dbReference type="Proteomes" id="UP000318571">
    <property type="component" value="Chromosome 3"/>
</dbReference>
<sequence>MLMAAEGVSGSSSGGGSHDSGMNAVMNDKVQAVAGSIYEEFARMMATYGEGVVQDLMPLVVNVLENLDLAYTESQELEVEAELLKEDNEQLVTQYEREKNLRKASEARLIELEDAFEGDRKENTVKIDSLTSIVKMFELKAKNSQDQIVRLEEKENELKKEYNKLHERYTDLFKTHIDYMERTKSMLGAERLEQLQGLGSSRSKIPGSLSIQQHQANRSSGPVSYGYSELENNNSQQASILTPASEYNNADGSAPNTLKNELSSPTKKSQKRIMMDKGDDDLGDIKTTKTNSPIATKLSENVSKSAQSEPSSPTLPPATTPKTNIELEKLSPEESSSQEESEGNQISGKLGGWMEGISPDGQVTDLEVEEAEDVSKDPSIGPATPLTPMQTSGMSQTKSETRTGNNLYQELSFHDAEALGDVDEGADITDNESDQGELRDPEGFDNGMGKEVENLIAENNELMATKNALNIVKDDLISKVDELTGEHEILREEIRSLQNIRTRLETRVQELETDAKKTKEELEKANKSTKSEEEDNDVPMAQRKRFTRVEMARVLMERNQYKERFMELQEAVRWTEMIRAHKTDTPIEKKNQKGIWKFFGNLFSGTERTGDPMGPYVNMKYGETSEESSGSTLSTMRAKSSAERKARGVDLFDGDTIASSGSANPTRRSDERKEQYKQVRAHVKKDDGRMQAYGWSLPAKPNTTSASGSSSSKDEVQIQSRVSSSGIPVPVPVYCRPLMEKEPGMKIWCAAGVNLSGGRTQDGGSIVGASIFYDRFPSVEVKKATDDELEKLDNELSQGKKLVEDAFEADQQLSSHVWICTSTHAISKVTVIDANSPADVLEAFQVCSSHLLCIASVPGAKESDYRVDEQLNRNVVEESEKRAQTEDNMASQKRQETADAAQADINPEDVPGGGGIGSISFVTSATEKPQLDSLEEEVEQGSKAALNRTLDVFKLQELSEDPDPHATLPFISHHTLNISRDLKDDPKQQQQQRLKSKINPSGNPPEDASKSNPSNTDGGEDVDAVHRRFSSTDTKIKDGGRVLAALANGSIAIFHRADDGQWDLTNYHLLDLGKPHHSIRCMLQVHNKVWCGYRNKIFVIDPRTMTVEKTMDAHPRKESQVRQMAWVGDGVWVSIRLDSTLRLFHAHTHEHIQDVDIEPYVSKMLGTGKLGFSFVRITALLVSNFRLWMGTGNGVIISVPLNPPAALSKTVDSHKPIDDAMRKKSVPGDIVRVYTDSQENVTAESFIPYCNMSQAQLSFHGHRDAVKFFVSVPGHGGLALNPTSSSSPSKSDPGKDAMSMLVMSGGEGYIDFRIVEDGSEQDYDSHIMVWQLPVPTQPPVEDAEIAEIAEANQPDPEEEIPNVHEEHGNSTLTTDPGTIDASDSIMSSATSRGGSQPPPDETGLDAATYQRWNDQVESLLNNALEAKSLRNIEQYKSMAREQSVPPPPSPKEDFTQLVEVGNDLRGEVKSQDQAPPEQ</sequence>
<evidence type="ECO:0000256" key="9">
    <source>
        <dbReference type="SAM" id="Coils"/>
    </source>
</evidence>
<dbReference type="GO" id="GO:0019894">
    <property type="term" value="F:kinesin binding"/>
    <property type="evidence" value="ECO:0007669"/>
    <property type="project" value="TreeGrafter"/>
</dbReference>
<feature type="compositionally biased region" description="Polar residues" evidence="10">
    <location>
        <begin position="199"/>
        <end position="222"/>
    </location>
</feature>
<dbReference type="STRING" id="6832.A0A553P639"/>
<comment type="function">
    <text evidence="5">The JNK-interacting protein (JIP) group of scaffold proteins selectively mediates JNK-signaling by aggregating specific components of the MAPK cascade to form a functional JNK signaling module. May function as a regulator of vesicle transport, through interactions with the JNK-signaling components and motor proteins. Syd is required for efficient kinesin-I mediated axonal transport.</text>
</comment>
<dbReference type="GO" id="GO:0008432">
    <property type="term" value="F:JUN kinase binding"/>
    <property type="evidence" value="ECO:0007669"/>
    <property type="project" value="TreeGrafter"/>
</dbReference>
<evidence type="ECO:0000259" key="12">
    <source>
        <dbReference type="PROSITE" id="PS51777"/>
    </source>
</evidence>
<feature type="region of interest" description="Disordered" evidence="10">
    <location>
        <begin position="1354"/>
        <end position="1405"/>
    </location>
</feature>
<protein>
    <recommendedName>
        <fullName evidence="7">JNK-interacting protein 3</fullName>
    </recommendedName>
    <alternativeName>
        <fullName evidence="8">Protein sunday driver</fullName>
    </alternativeName>
</protein>
<comment type="subunit">
    <text evidence="6">Forms homo- and heterooligomeric complexes. Binds the TPR motif-containing C-terminal of kinesin light chain, Klc. Pre-assembled syd scaffolding complexes are then transported as a cargo of kinesin, to the required subcellular location.</text>
</comment>
<feature type="compositionally biased region" description="Basic and acidic residues" evidence="10">
    <location>
        <begin position="640"/>
        <end position="650"/>
    </location>
</feature>
<feature type="region of interest" description="Disordered" evidence="10">
    <location>
        <begin position="199"/>
        <end position="229"/>
    </location>
</feature>
<dbReference type="Pfam" id="PF16471">
    <property type="entry name" value="JIP_LZII"/>
    <property type="match status" value="1"/>
</dbReference>
<feature type="compositionally biased region" description="Polar residues" evidence="10">
    <location>
        <begin position="245"/>
        <end position="267"/>
    </location>
</feature>
<evidence type="ECO:0000256" key="2">
    <source>
        <dbReference type="ARBA" id="ARBA00009866"/>
    </source>
</evidence>
<evidence type="ECO:0000256" key="8">
    <source>
        <dbReference type="ARBA" id="ARBA00082388"/>
    </source>
</evidence>
<feature type="compositionally biased region" description="Basic and acidic residues" evidence="10">
    <location>
        <begin position="436"/>
        <end position="448"/>
    </location>
</feature>
<evidence type="ECO:0000259" key="11">
    <source>
        <dbReference type="PROSITE" id="PS51776"/>
    </source>
</evidence>
<dbReference type="InterPro" id="IPR015943">
    <property type="entry name" value="WD40/YVTN_repeat-like_dom_sf"/>
</dbReference>
<keyword evidence="14" id="KW-1185">Reference proteome</keyword>
<feature type="region of interest" description="Disordered" evidence="10">
    <location>
        <begin position="245"/>
        <end position="402"/>
    </location>
</feature>
<dbReference type="InterPro" id="IPR039911">
    <property type="entry name" value="JIP3/JIP4"/>
</dbReference>
<evidence type="ECO:0000313" key="14">
    <source>
        <dbReference type="Proteomes" id="UP000318571"/>
    </source>
</evidence>
<dbReference type="InterPro" id="IPR032486">
    <property type="entry name" value="JIP_LZII"/>
</dbReference>
<evidence type="ECO:0000256" key="5">
    <source>
        <dbReference type="ARBA" id="ARBA00059054"/>
    </source>
</evidence>
<dbReference type="FunFam" id="1.20.5.1000:FF:000001">
    <property type="entry name" value="C-Jun-amino-terminal kinase-interacting protein 3 isoform X2"/>
    <property type="match status" value="1"/>
</dbReference>
<feature type="compositionally biased region" description="Polar residues" evidence="10">
    <location>
        <begin position="657"/>
        <end position="666"/>
    </location>
</feature>
<dbReference type="GO" id="GO:0005078">
    <property type="term" value="F:MAP-kinase scaffold activity"/>
    <property type="evidence" value="ECO:0007669"/>
    <property type="project" value="InterPro"/>
</dbReference>
<dbReference type="SUPFAM" id="SSF50978">
    <property type="entry name" value="WD40 repeat-like"/>
    <property type="match status" value="1"/>
</dbReference>
<dbReference type="PROSITE" id="PS51777">
    <property type="entry name" value="RH2"/>
    <property type="match status" value="1"/>
</dbReference>
<feature type="compositionally biased region" description="Polar residues" evidence="10">
    <location>
        <begin position="288"/>
        <end position="307"/>
    </location>
</feature>
<feature type="region of interest" description="Disordered" evidence="10">
    <location>
        <begin position="418"/>
        <end position="448"/>
    </location>
</feature>
<evidence type="ECO:0000256" key="4">
    <source>
        <dbReference type="ARBA" id="ARBA00023054"/>
    </source>
</evidence>
<dbReference type="PANTHER" id="PTHR13886:SF4">
    <property type="entry name" value="JNK-INTERACTING PROTEIN 3"/>
    <property type="match status" value="1"/>
</dbReference>
<feature type="region of interest" description="Disordered" evidence="10">
    <location>
        <begin position="876"/>
        <end position="920"/>
    </location>
</feature>
<feature type="region of interest" description="Disordered" evidence="10">
    <location>
        <begin position="1"/>
        <end position="22"/>
    </location>
</feature>
<reference evidence="13 14" key="1">
    <citation type="journal article" date="2018" name="Nat. Ecol. Evol.">
        <title>Genomic signatures of mitonuclear coevolution across populations of Tigriopus californicus.</title>
        <authorList>
            <person name="Barreto F.S."/>
            <person name="Watson E.T."/>
            <person name="Lima T.G."/>
            <person name="Willett C.S."/>
            <person name="Edmands S."/>
            <person name="Li W."/>
            <person name="Burton R.S."/>
        </authorList>
    </citation>
    <scope>NUCLEOTIDE SEQUENCE [LARGE SCALE GENOMIC DNA]</scope>
    <source>
        <strain evidence="13 14">San Diego</strain>
    </source>
</reference>
<comment type="caution">
    <text evidence="13">The sequence shown here is derived from an EMBL/GenBank/DDBJ whole genome shotgun (WGS) entry which is preliminary data.</text>
</comment>
<feature type="compositionally biased region" description="Basic and acidic residues" evidence="10">
    <location>
        <begin position="512"/>
        <end position="531"/>
    </location>
</feature>
<dbReference type="GO" id="GO:0030159">
    <property type="term" value="F:signaling receptor complex adaptor activity"/>
    <property type="evidence" value="ECO:0007669"/>
    <property type="project" value="TreeGrafter"/>
</dbReference>
<evidence type="ECO:0000313" key="13">
    <source>
        <dbReference type="EMBL" id="TRY73155.1"/>
    </source>
</evidence>
<dbReference type="PROSITE" id="PS51776">
    <property type="entry name" value="RH1"/>
    <property type="match status" value="1"/>
</dbReference>
<evidence type="ECO:0000256" key="10">
    <source>
        <dbReference type="SAM" id="MobiDB-lite"/>
    </source>
</evidence>
<name>A0A553P639_TIGCA</name>
<evidence type="ECO:0000256" key="3">
    <source>
        <dbReference type="ARBA" id="ARBA00022490"/>
    </source>
</evidence>
<organism evidence="13 14">
    <name type="scientific">Tigriopus californicus</name>
    <name type="common">Marine copepod</name>
    <dbReference type="NCBI Taxonomy" id="6832"/>
    <lineage>
        <taxon>Eukaryota</taxon>
        <taxon>Metazoa</taxon>
        <taxon>Ecdysozoa</taxon>
        <taxon>Arthropoda</taxon>
        <taxon>Crustacea</taxon>
        <taxon>Multicrustacea</taxon>
        <taxon>Hexanauplia</taxon>
        <taxon>Copepoda</taxon>
        <taxon>Harpacticoida</taxon>
        <taxon>Harpacticidae</taxon>
        <taxon>Tigriopus</taxon>
    </lineage>
</organism>
<dbReference type="Pfam" id="PF09744">
    <property type="entry name" value="RH1"/>
    <property type="match status" value="1"/>
</dbReference>
<dbReference type="Pfam" id="PF19056">
    <property type="entry name" value="WD40_2"/>
    <property type="match status" value="1"/>
</dbReference>
<feature type="compositionally biased region" description="Acidic residues" evidence="10">
    <location>
        <begin position="418"/>
        <end position="435"/>
    </location>
</feature>